<dbReference type="Gene3D" id="3.40.50.1820">
    <property type="entry name" value="alpha/beta hydrolase"/>
    <property type="match status" value="1"/>
</dbReference>
<dbReference type="InterPro" id="IPR022742">
    <property type="entry name" value="Hydrolase_4"/>
</dbReference>
<sequence length="231" mass="25498">MDPTLPTWTFLPGLHGTGDLYSSVRAHLPEGINAEFINLPRSGKQTYPALASWLDGSLAKGQARLWIAESFSGPLALRMAALRPEESSGVVLAASFCDTPLNPGYAMLPLRPLFMVSPPRHALKHYLIGDDASAAELAELRSVIRQIPSGTLAKRVRSVLSLDESDNPDLSDTPMLILQAQSDNLVPWEAQSRLLTSYPKASVHWIESPHLVFQREPRQCVKHILQFLQET</sequence>
<dbReference type="EMBL" id="JACBAZ010000001">
    <property type="protein sequence ID" value="NWK54553.1"/>
    <property type="molecule type" value="Genomic_DNA"/>
</dbReference>
<proteinExistence type="predicted"/>
<dbReference type="Pfam" id="PF12146">
    <property type="entry name" value="Hydrolase_4"/>
    <property type="match status" value="1"/>
</dbReference>
<dbReference type="AlphaFoldDB" id="A0A851GAB1"/>
<dbReference type="InterPro" id="IPR029058">
    <property type="entry name" value="AB_hydrolase_fold"/>
</dbReference>
<organism evidence="2 3">
    <name type="scientific">Oceaniferula marina</name>
    <dbReference type="NCBI Taxonomy" id="2748318"/>
    <lineage>
        <taxon>Bacteria</taxon>
        <taxon>Pseudomonadati</taxon>
        <taxon>Verrucomicrobiota</taxon>
        <taxon>Verrucomicrobiia</taxon>
        <taxon>Verrucomicrobiales</taxon>
        <taxon>Verrucomicrobiaceae</taxon>
        <taxon>Oceaniferula</taxon>
    </lineage>
</organism>
<name>A0A851GAB1_9BACT</name>
<protein>
    <submittedName>
        <fullName evidence="2">Alpha/beta hydrolase</fullName>
    </submittedName>
</protein>
<dbReference type="SUPFAM" id="SSF53474">
    <property type="entry name" value="alpha/beta-Hydrolases"/>
    <property type="match status" value="1"/>
</dbReference>
<accession>A0A851GAB1</accession>
<dbReference type="RefSeq" id="WP_178931073.1">
    <property type="nucleotide sequence ID" value="NZ_JACBAZ010000001.1"/>
</dbReference>
<gene>
    <name evidence="2" type="ORF">HW115_02950</name>
</gene>
<reference evidence="2 3" key="1">
    <citation type="submission" date="2020-07" db="EMBL/GenBank/DDBJ databases">
        <title>Roseicoccus Jingziensis gen. nov., sp. nov., isolated from coastal seawater.</title>
        <authorList>
            <person name="Feng X."/>
        </authorList>
    </citation>
    <scope>NUCLEOTIDE SEQUENCE [LARGE SCALE GENOMIC DNA]</scope>
    <source>
        <strain evidence="2 3">N1E253</strain>
    </source>
</reference>
<comment type="caution">
    <text evidence="2">The sequence shown here is derived from an EMBL/GenBank/DDBJ whole genome shotgun (WGS) entry which is preliminary data.</text>
</comment>
<dbReference type="Proteomes" id="UP000557872">
    <property type="component" value="Unassembled WGS sequence"/>
</dbReference>
<dbReference type="GO" id="GO:0016787">
    <property type="term" value="F:hydrolase activity"/>
    <property type="evidence" value="ECO:0007669"/>
    <property type="project" value="UniProtKB-KW"/>
</dbReference>
<evidence type="ECO:0000259" key="1">
    <source>
        <dbReference type="Pfam" id="PF12146"/>
    </source>
</evidence>
<keyword evidence="2" id="KW-0378">Hydrolase</keyword>
<keyword evidence="3" id="KW-1185">Reference proteome</keyword>
<feature type="domain" description="Serine aminopeptidase S33" evidence="1">
    <location>
        <begin position="61"/>
        <end position="203"/>
    </location>
</feature>
<evidence type="ECO:0000313" key="2">
    <source>
        <dbReference type="EMBL" id="NWK54553.1"/>
    </source>
</evidence>
<evidence type="ECO:0000313" key="3">
    <source>
        <dbReference type="Proteomes" id="UP000557872"/>
    </source>
</evidence>